<dbReference type="InterPro" id="IPR001789">
    <property type="entry name" value="Sig_transdc_resp-reg_receiver"/>
</dbReference>
<dbReference type="InterPro" id="IPR011006">
    <property type="entry name" value="CheY-like_superfamily"/>
</dbReference>
<evidence type="ECO:0000313" key="4">
    <source>
        <dbReference type="EMBL" id="ONF97314.1"/>
    </source>
</evidence>
<protein>
    <submittedName>
        <fullName evidence="4">Blue-light-activated protein</fullName>
    </submittedName>
</protein>
<organism evidence="4 5">
    <name type="scientific">Sphingomonas jeddahensis</name>
    <dbReference type="NCBI Taxonomy" id="1915074"/>
    <lineage>
        <taxon>Bacteria</taxon>
        <taxon>Pseudomonadati</taxon>
        <taxon>Pseudomonadota</taxon>
        <taxon>Alphaproteobacteria</taxon>
        <taxon>Sphingomonadales</taxon>
        <taxon>Sphingomonadaceae</taxon>
        <taxon>Sphingomonas</taxon>
    </lineage>
</organism>
<dbReference type="Pfam" id="PF00072">
    <property type="entry name" value="Response_reg"/>
    <property type="match status" value="1"/>
</dbReference>
<dbReference type="RefSeq" id="WP_076743522.1">
    <property type="nucleotide sequence ID" value="NZ_MPSB01000002.1"/>
</dbReference>
<dbReference type="PROSITE" id="PS50110">
    <property type="entry name" value="RESPONSE_REGULATORY"/>
    <property type="match status" value="1"/>
</dbReference>
<feature type="modified residue" description="4-aspartylphosphate" evidence="2">
    <location>
        <position position="34"/>
    </location>
</feature>
<evidence type="ECO:0000256" key="1">
    <source>
        <dbReference type="ARBA" id="ARBA00022553"/>
    </source>
</evidence>
<dbReference type="Proteomes" id="UP000188729">
    <property type="component" value="Unassembled WGS sequence"/>
</dbReference>
<comment type="caution">
    <text evidence="4">The sequence shown here is derived from an EMBL/GenBank/DDBJ whole genome shotgun (WGS) entry which is preliminary data.</text>
</comment>
<evidence type="ECO:0000259" key="3">
    <source>
        <dbReference type="PROSITE" id="PS50110"/>
    </source>
</evidence>
<dbReference type="Gene3D" id="3.40.50.2300">
    <property type="match status" value="1"/>
</dbReference>
<evidence type="ECO:0000313" key="5">
    <source>
        <dbReference type="Proteomes" id="UP000188729"/>
    </source>
</evidence>
<reference evidence="4 5" key="1">
    <citation type="submission" date="2016-11" db="EMBL/GenBank/DDBJ databases">
        <title>Genome sequence of Sphingomonas jeddahensis G39.</title>
        <authorList>
            <person name="Poehlein A."/>
            <person name="Wuebbeler J.H."/>
            <person name="Steinbuechel A."/>
            <person name="Daniel R."/>
        </authorList>
    </citation>
    <scope>NUCLEOTIDE SEQUENCE [LARGE SCALE GENOMIC DNA]</scope>
    <source>
        <strain evidence="4 5">G39</strain>
    </source>
</reference>
<dbReference type="AlphaFoldDB" id="A0A1V2EYT9"/>
<dbReference type="InterPro" id="IPR050595">
    <property type="entry name" value="Bact_response_regulator"/>
</dbReference>
<sequence>MLNDLGFEVVEAGSAEDALRLLQTGRKPDLLVTDHLMPGMSGAELAQNARALHPALPILVVSGYAEEEGITPDLPRLTKPFRNADLAASLLALLPQET</sequence>
<dbReference type="PANTHER" id="PTHR44591">
    <property type="entry name" value="STRESS RESPONSE REGULATOR PROTEIN 1"/>
    <property type="match status" value="1"/>
</dbReference>
<dbReference type="STRING" id="1915074.SPHI_07510"/>
<name>A0A1V2EYT9_9SPHN</name>
<dbReference type="GO" id="GO:0000160">
    <property type="term" value="P:phosphorelay signal transduction system"/>
    <property type="evidence" value="ECO:0007669"/>
    <property type="project" value="InterPro"/>
</dbReference>
<feature type="domain" description="Response regulatory" evidence="3">
    <location>
        <begin position="1"/>
        <end position="94"/>
    </location>
</feature>
<evidence type="ECO:0000256" key="2">
    <source>
        <dbReference type="PROSITE-ProRule" id="PRU00169"/>
    </source>
</evidence>
<dbReference type="PANTHER" id="PTHR44591:SF21">
    <property type="entry name" value="TWO-COMPONENT RESPONSE REGULATOR"/>
    <property type="match status" value="1"/>
</dbReference>
<keyword evidence="1 2" id="KW-0597">Phosphoprotein</keyword>
<dbReference type="SUPFAM" id="SSF52172">
    <property type="entry name" value="CheY-like"/>
    <property type="match status" value="1"/>
</dbReference>
<keyword evidence="5" id="KW-1185">Reference proteome</keyword>
<accession>A0A1V2EYT9</accession>
<gene>
    <name evidence="4" type="ORF">SPHI_07510</name>
</gene>
<dbReference type="OrthoDB" id="8019678at2"/>
<dbReference type="EMBL" id="MPSB01000002">
    <property type="protein sequence ID" value="ONF97314.1"/>
    <property type="molecule type" value="Genomic_DNA"/>
</dbReference>
<proteinExistence type="predicted"/>